<gene>
    <name evidence="1" type="ORF">NDI89_21095</name>
</gene>
<reference evidence="1" key="1">
    <citation type="submission" date="2022-06" db="EMBL/GenBank/DDBJ databases">
        <title>Natrinema sp. a new haloarchaeum isolate from saline soil.</title>
        <authorList>
            <person name="Strakova D."/>
            <person name="Galisteo C."/>
            <person name="Sanchez-Porro C."/>
            <person name="Ventosa A."/>
        </authorList>
    </citation>
    <scope>NUCLEOTIDE SEQUENCE</scope>
    <source>
        <strain evidence="1">S1CR25-10</strain>
    </source>
</reference>
<accession>A0A9Q4L1B7</accession>
<proteinExistence type="predicted"/>
<sequence>MYLADDPRPPLPEWIIETYAVLSAEISNSNTEDSNQQAPSIDRYRAIDILCTTDQLTLESADAEHAITRLLERGYFYEVGAELRVTLPSAE</sequence>
<dbReference type="Proteomes" id="UP001154061">
    <property type="component" value="Unassembled WGS sequence"/>
</dbReference>
<keyword evidence="2" id="KW-1185">Reference proteome</keyword>
<dbReference type="EMBL" id="JAMQOT010000011">
    <property type="protein sequence ID" value="MDF9748073.1"/>
    <property type="molecule type" value="Genomic_DNA"/>
</dbReference>
<dbReference type="AlphaFoldDB" id="A0A9Q4L1B7"/>
<comment type="caution">
    <text evidence="1">The sequence shown here is derived from an EMBL/GenBank/DDBJ whole genome shotgun (WGS) entry which is preliminary data.</text>
</comment>
<protein>
    <submittedName>
        <fullName evidence="1">Uncharacterized protein</fullName>
    </submittedName>
</protein>
<name>A0A9Q4L1B7_9EURY</name>
<evidence type="ECO:0000313" key="2">
    <source>
        <dbReference type="Proteomes" id="UP001154061"/>
    </source>
</evidence>
<organism evidence="1 2">
    <name type="scientific">Natrinema salsiterrestre</name>
    <dbReference type="NCBI Taxonomy" id="2950540"/>
    <lineage>
        <taxon>Archaea</taxon>
        <taxon>Methanobacteriati</taxon>
        <taxon>Methanobacteriota</taxon>
        <taxon>Stenosarchaea group</taxon>
        <taxon>Halobacteria</taxon>
        <taxon>Halobacteriales</taxon>
        <taxon>Natrialbaceae</taxon>
        <taxon>Natrinema</taxon>
    </lineage>
</organism>
<evidence type="ECO:0000313" key="1">
    <source>
        <dbReference type="EMBL" id="MDF9748073.1"/>
    </source>
</evidence>